<protein>
    <recommendedName>
        <fullName evidence="4">BIG2 domain-containing protein</fullName>
    </recommendedName>
</protein>
<dbReference type="Proteomes" id="UP001064632">
    <property type="component" value="Chromosome"/>
</dbReference>
<proteinExistence type="predicted"/>
<dbReference type="RefSeq" id="WP_261696264.1">
    <property type="nucleotide sequence ID" value="NZ_CP104694.1"/>
</dbReference>
<evidence type="ECO:0000313" key="3">
    <source>
        <dbReference type="Proteomes" id="UP001064632"/>
    </source>
</evidence>
<gene>
    <name evidence="2" type="ORF">N4264_06580</name>
</gene>
<keyword evidence="3" id="KW-1185">Reference proteome</keyword>
<dbReference type="EMBL" id="CP104694">
    <property type="protein sequence ID" value="UXI69309.1"/>
    <property type="molecule type" value="Genomic_DNA"/>
</dbReference>
<feature type="signal peptide" evidence="1">
    <location>
        <begin position="1"/>
        <end position="20"/>
    </location>
</feature>
<organism evidence="2 3">
    <name type="scientific">Tahibacter amnicola</name>
    <dbReference type="NCBI Taxonomy" id="2976241"/>
    <lineage>
        <taxon>Bacteria</taxon>
        <taxon>Pseudomonadati</taxon>
        <taxon>Pseudomonadota</taxon>
        <taxon>Gammaproteobacteria</taxon>
        <taxon>Lysobacterales</taxon>
        <taxon>Rhodanobacteraceae</taxon>
        <taxon>Tahibacter</taxon>
    </lineage>
</organism>
<sequence>MKSLFASALLLMAATPAVFATDNTRIPPDGFIRVSASFSPNSILAGQATTFTWRGIGADYCEITGVPGLATESSFGSLSLTPTASLQAHVYCENNETGAAGGRTASLTVQPGNTPPVVNVSFSPASIYVGASSTFSWSSQYATSCSSTGLVSVASTSGSASVSPASSGSVTVTCTGVGGQTSATANLTVSPVPPSPPYVHAYASPSWLTTPGWVWINYWSTNANYCSQGGPSGAYTRYFSFSGVEWIHCYGPGGTGFTTVWVTVSGRSADAAKAAAKPDLRGIGLDLNGKGITFATVDLNADRVDDVIVHDAQEREIYVIVSDKGHYNLAKVVGDVDHLQQVKGISVPTNAKAQDYVISIDR</sequence>
<evidence type="ECO:0000256" key="1">
    <source>
        <dbReference type="SAM" id="SignalP"/>
    </source>
</evidence>
<evidence type="ECO:0000313" key="2">
    <source>
        <dbReference type="EMBL" id="UXI69309.1"/>
    </source>
</evidence>
<reference evidence="2" key="1">
    <citation type="submission" date="2022-09" db="EMBL/GenBank/DDBJ databases">
        <title>Tahibacter sp. nov., isolated from a fresh water.</title>
        <authorList>
            <person name="Baek J.H."/>
            <person name="Lee J.K."/>
            <person name="Kim J.M."/>
            <person name="Jeon C.O."/>
        </authorList>
    </citation>
    <scope>NUCLEOTIDE SEQUENCE</scope>
    <source>
        <strain evidence="2">W38</strain>
    </source>
</reference>
<feature type="chain" id="PRO_5046643683" description="BIG2 domain-containing protein" evidence="1">
    <location>
        <begin position="21"/>
        <end position="362"/>
    </location>
</feature>
<keyword evidence="1" id="KW-0732">Signal</keyword>
<evidence type="ECO:0008006" key="4">
    <source>
        <dbReference type="Google" id="ProtNLM"/>
    </source>
</evidence>
<name>A0ABY6BHP6_9GAMM</name>
<accession>A0ABY6BHP6</accession>